<name>A0ABR4AR60_9LECA</name>
<dbReference type="EMBL" id="JBEFKJ010000002">
    <property type="protein sequence ID" value="KAL2047730.1"/>
    <property type="molecule type" value="Genomic_DNA"/>
</dbReference>
<keyword evidence="2" id="KW-0812">Transmembrane</keyword>
<organism evidence="3 4">
    <name type="scientific">Stereocaulon virgatum</name>
    <dbReference type="NCBI Taxonomy" id="373712"/>
    <lineage>
        <taxon>Eukaryota</taxon>
        <taxon>Fungi</taxon>
        <taxon>Dikarya</taxon>
        <taxon>Ascomycota</taxon>
        <taxon>Pezizomycotina</taxon>
        <taxon>Lecanoromycetes</taxon>
        <taxon>OSLEUM clade</taxon>
        <taxon>Lecanoromycetidae</taxon>
        <taxon>Lecanorales</taxon>
        <taxon>Lecanorineae</taxon>
        <taxon>Stereocaulaceae</taxon>
        <taxon>Stereocaulon</taxon>
    </lineage>
</organism>
<evidence type="ECO:0000313" key="4">
    <source>
        <dbReference type="Proteomes" id="UP001590950"/>
    </source>
</evidence>
<evidence type="ECO:0000256" key="2">
    <source>
        <dbReference type="SAM" id="Phobius"/>
    </source>
</evidence>
<comment type="caution">
    <text evidence="3">The sequence shown here is derived from an EMBL/GenBank/DDBJ whole genome shotgun (WGS) entry which is preliminary data.</text>
</comment>
<sequence length="72" mass="7684">MDVEQQHPNAVENTRKGVKTANKGRNWYNRGSNLKKLLAALAAVIVIALALGLGLGLGLRRNTGTSGNNEND</sequence>
<keyword evidence="4" id="KW-1185">Reference proteome</keyword>
<gene>
    <name evidence="3" type="ORF">N7G274_000772</name>
</gene>
<feature type="transmembrane region" description="Helical" evidence="2">
    <location>
        <begin position="37"/>
        <end position="59"/>
    </location>
</feature>
<evidence type="ECO:0000313" key="3">
    <source>
        <dbReference type="EMBL" id="KAL2047730.1"/>
    </source>
</evidence>
<feature type="region of interest" description="Disordered" evidence="1">
    <location>
        <begin position="1"/>
        <end position="24"/>
    </location>
</feature>
<keyword evidence="2" id="KW-0472">Membrane</keyword>
<accession>A0ABR4AR60</accession>
<feature type="compositionally biased region" description="Polar residues" evidence="1">
    <location>
        <begin position="1"/>
        <end position="12"/>
    </location>
</feature>
<proteinExistence type="predicted"/>
<reference evidence="3 4" key="1">
    <citation type="submission" date="2024-09" db="EMBL/GenBank/DDBJ databases">
        <title>Rethinking Asexuality: The Enigmatic Case of Functional Sexual Genes in Lepraria (Stereocaulaceae).</title>
        <authorList>
            <person name="Doellman M."/>
            <person name="Sun Y."/>
            <person name="Barcenas-Pena A."/>
            <person name="Lumbsch H.T."/>
            <person name="Grewe F."/>
        </authorList>
    </citation>
    <scope>NUCLEOTIDE SEQUENCE [LARGE SCALE GENOMIC DNA]</scope>
    <source>
        <strain evidence="3 4">Mercado 3170</strain>
    </source>
</reference>
<dbReference type="Proteomes" id="UP001590950">
    <property type="component" value="Unassembled WGS sequence"/>
</dbReference>
<keyword evidence="2" id="KW-1133">Transmembrane helix</keyword>
<protein>
    <submittedName>
        <fullName evidence="3">Uncharacterized protein</fullName>
    </submittedName>
</protein>
<evidence type="ECO:0000256" key="1">
    <source>
        <dbReference type="SAM" id="MobiDB-lite"/>
    </source>
</evidence>